<dbReference type="PANTHER" id="PTHR21683">
    <property type="entry name" value="COILED-COIL DOMAIN-CONTAINING PROTEIN 42 LIKE-2-LIKE-RELATED"/>
    <property type="match status" value="1"/>
</dbReference>
<feature type="compositionally biased region" description="Polar residues" evidence="3">
    <location>
        <begin position="1"/>
        <end position="16"/>
    </location>
</feature>
<accession>A0A6G0I4B7</accession>
<feature type="region of interest" description="Disordered" evidence="3">
    <location>
        <begin position="1"/>
        <end position="62"/>
    </location>
</feature>
<reference evidence="5 6" key="1">
    <citation type="submission" date="2019-07" db="EMBL/GenBank/DDBJ databases">
        <title>Chromosome genome assembly for large yellow croaker.</title>
        <authorList>
            <person name="Xiao S."/>
        </authorList>
    </citation>
    <scope>NUCLEOTIDE SEQUENCE [LARGE SCALE GENOMIC DNA]</scope>
    <source>
        <strain evidence="5">JMULYC20181020</strain>
        <tissue evidence="5">Muscle</tissue>
    </source>
</reference>
<dbReference type="AlphaFoldDB" id="A0A6G0I4B7"/>
<dbReference type="PANTHER" id="PTHR21683:SF3">
    <property type="entry name" value="CILIA AND FLAGELLA ASSOCIATED PROTEIN 100"/>
    <property type="match status" value="1"/>
</dbReference>
<evidence type="ECO:0000256" key="3">
    <source>
        <dbReference type="SAM" id="MobiDB-lite"/>
    </source>
</evidence>
<dbReference type="GO" id="GO:0005856">
    <property type="term" value="C:cytoskeleton"/>
    <property type="evidence" value="ECO:0007669"/>
    <property type="project" value="UniProtKB-ARBA"/>
</dbReference>
<feature type="compositionally biased region" description="Acidic residues" evidence="3">
    <location>
        <begin position="92"/>
        <end position="106"/>
    </location>
</feature>
<dbReference type="InterPro" id="IPR025252">
    <property type="entry name" value="DUF4200"/>
</dbReference>
<keyword evidence="5" id="KW-0282">Flagellum</keyword>
<evidence type="ECO:0000256" key="2">
    <source>
        <dbReference type="SAM" id="Coils"/>
    </source>
</evidence>
<feature type="region of interest" description="Disordered" evidence="3">
    <location>
        <begin position="92"/>
        <end position="137"/>
    </location>
</feature>
<dbReference type="Pfam" id="PF13863">
    <property type="entry name" value="DUF4200"/>
    <property type="match status" value="1"/>
</dbReference>
<name>A0A6G0I4B7_LARCR</name>
<evidence type="ECO:0000259" key="4">
    <source>
        <dbReference type="Pfam" id="PF13863"/>
    </source>
</evidence>
<sequence>MSSPQPKISSCSTAVSETDGAARSHKPDTRRKRRETRQSPFKVPDSNSMFLKSINEKEDRKEEMRKFLALPIHEKKTQTARTMAKLTKELVEQVEEDEEEQEQEEEGKEKMKNRKQIKSRTVLPKETPRRHELKMAMMKRENFTKESKHDLMAMERQKAVLELSLMTKRSEIMRMDKAIAKEEAQLEQLGKIIERDNLNFEESLRENEKKSVEARTFFEQEARSKQEKNIEIKKLTAEIVTIKGEMERFEETLIDYKRYKDLLFKLSPPEWQEAQKTKALKAKDKNREPEESATGNGVENKDSSPGRELPSVRETRQSSADSGTLITDSKPDSDSSEYEDEPELYFTNPQQLLDLVTELTEQNLSLIQNSTRVEETLEELQQSLEITRKKIQKDEEQMTLQINDMKQRIDKEKSRGVKLKLMVQLHISLNTEDQDVMLDALGEKVAEVHGSCVDERLTNLNTVEKLANIENHMSSLLESLDGIPGESLEMMKKIKDSEKRTRQREEKLVEQREKQKERMRRYLERSLADSKKVNVRKLMPRCMPVAQKVKVSHVDSTPAEDEFYASLYTYDDVE</sequence>
<protein>
    <submittedName>
        <fullName evidence="5">Cilia-and flagella-associated protein 100</fullName>
    </submittedName>
</protein>
<dbReference type="InterPro" id="IPR051147">
    <property type="entry name" value="CFAP_domain-containing"/>
</dbReference>
<comment type="caution">
    <text evidence="5">The sequence shown here is derived from an EMBL/GenBank/DDBJ whole genome shotgun (WGS) entry which is preliminary data.</text>
</comment>
<evidence type="ECO:0000256" key="1">
    <source>
        <dbReference type="ARBA" id="ARBA00023054"/>
    </source>
</evidence>
<feature type="domain" description="DUF4200" evidence="4">
    <location>
        <begin position="152"/>
        <end position="268"/>
    </location>
</feature>
<keyword evidence="5" id="KW-0966">Cell projection</keyword>
<keyword evidence="5" id="KW-0969">Cilium</keyword>
<keyword evidence="6" id="KW-1185">Reference proteome</keyword>
<keyword evidence="1 2" id="KW-0175">Coiled coil</keyword>
<feature type="coiled-coil region" evidence="2">
    <location>
        <begin position="370"/>
        <end position="415"/>
    </location>
</feature>
<feature type="compositionally biased region" description="Basic and acidic residues" evidence="3">
    <location>
        <begin position="299"/>
        <end position="316"/>
    </location>
</feature>
<evidence type="ECO:0000313" key="6">
    <source>
        <dbReference type="Proteomes" id="UP000424527"/>
    </source>
</evidence>
<organism evidence="5 6">
    <name type="scientific">Larimichthys crocea</name>
    <name type="common">Large yellow croaker</name>
    <name type="synonym">Pseudosciaena crocea</name>
    <dbReference type="NCBI Taxonomy" id="215358"/>
    <lineage>
        <taxon>Eukaryota</taxon>
        <taxon>Metazoa</taxon>
        <taxon>Chordata</taxon>
        <taxon>Craniata</taxon>
        <taxon>Vertebrata</taxon>
        <taxon>Euteleostomi</taxon>
        <taxon>Actinopterygii</taxon>
        <taxon>Neopterygii</taxon>
        <taxon>Teleostei</taxon>
        <taxon>Neoteleostei</taxon>
        <taxon>Acanthomorphata</taxon>
        <taxon>Eupercaria</taxon>
        <taxon>Sciaenidae</taxon>
        <taxon>Larimichthys</taxon>
    </lineage>
</organism>
<dbReference type="EMBL" id="REGW02000015">
    <property type="protein sequence ID" value="KAE8286270.1"/>
    <property type="molecule type" value="Genomic_DNA"/>
</dbReference>
<feature type="compositionally biased region" description="Basic and acidic residues" evidence="3">
    <location>
        <begin position="126"/>
        <end position="137"/>
    </location>
</feature>
<feature type="coiled-coil region" evidence="2">
    <location>
        <begin position="218"/>
        <end position="252"/>
    </location>
</feature>
<feature type="region of interest" description="Disordered" evidence="3">
    <location>
        <begin position="275"/>
        <end position="342"/>
    </location>
</feature>
<feature type="region of interest" description="Disordered" evidence="3">
    <location>
        <begin position="495"/>
        <end position="517"/>
    </location>
</feature>
<feature type="compositionally biased region" description="Basic and acidic residues" evidence="3">
    <location>
        <begin position="275"/>
        <end position="290"/>
    </location>
</feature>
<evidence type="ECO:0000313" key="5">
    <source>
        <dbReference type="EMBL" id="KAE8286270.1"/>
    </source>
</evidence>
<proteinExistence type="predicted"/>
<gene>
    <name evidence="5" type="ORF">D5F01_LYC15954</name>
</gene>
<feature type="compositionally biased region" description="Polar residues" evidence="3">
    <location>
        <begin position="317"/>
        <end position="327"/>
    </location>
</feature>
<dbReference type="Proteomes" id="UP000424527">
    <property type="component" value="Unassembled WGS sequence"/>
</dbReference>